<dbReference type="KEGG" id="psuu:Psuf_014980"/>
<sequence>MTTTPILVLGTAEWSSPIATNQHYVVRELARDHSVQFVESLGLRRVRLDAKDLRRIVRRLRNSVGGRDTTAYRPVPERATVISPLVVPLHRAPTRVPNRMLLERAVAQWRHGDRPRLLWTFTPVTYGLERHADATVYHCVDILGAFPGIDAKAVAAGERNLATKARVAIATSAAVAVHLDRMGFTDVLTLPNVADVDVFSAAARPAAQRRPAAVFAGNLSPHKLDFPLLRALAEALRGQGELLLAGPVAAGGGGFDRELAELEALGARHLGVLPLDELATVLGECTVGLVPYAANAYTAGVSPLKCYEYLSAGLRVVSTPIPEVARAAAGTGSIDVADPVDDFVATVLKALPPGSDADIQGRVDGARPFGWAHRGQRLREIAAGLSGSAPRKASGTQGESDGSSRA</sequence>
<keyword evidence="3" id="KW-1185">Reference proteome</keyword>
<organism evidence="2 3">
    <name type="scientific">Phytohabitans suffuscus</name>
    <dbReference type="NCBI Taxonomy" id="624315"/>
    <lineage>
        <taxon>Bacteria</taxon>
        <taxon>Bacillati</taxon>
        <taxon>Actinomycetota</taxon>
        <taxon>Actinomycetes</taxon>
        <taxon>Micromonosporales</taxon>
        <taxon>Micromonosporaceae</taxon>
    </lineage>
</organism>
<dbReference type="Proteomes" id="UP000503011">
    <property type="component" value="Chromosome"/>
</dbReference>
<dbReference type="Pfam" id="PF13692">
    <property type="entry name" value="Glyco_trans_1_4"/>
    <property type="match status" value="1"/>
</dbReference>
<reference evidence="2 3" key="2">
    <citation type="submission" date="2020-03" db="EMBL/GenBank/DDBJ databases">
        <authorList>
            <person name="Ichikawa N."/>
            <person name="Kimura A."/>
            <person name="Kitahashi Y."/>
            <person name="Uohara A."/>
        </authorList>
    </citation>
    <scope>NUCLEOTIDE SEQUENCE [LARGE SCALE GENOMIC DNA]</scope>
    <source>
        <strain evidence="2 3">NBRC 105367</strain>
    </source>
</reference>
<reference evidence="2 3" key="1">
    <citation type="submission" date="2020-03" db="EMBL/GenBank/DDBJ databases">
        <title>Whole genome shotgun sequence of Phytohabitans suffuscus NBRC 105367.</title>
        <authorList>
            <person name="Komaki H."/>
            <person name="Tamura T."/>
        </authorList>
    </citation>
    <scope>NUCLEOTIDE SEQUENCE [LARGE SCALE GENOMIC DNA]</scope>
    <source>
        <strain evidence="2 3">NBRC 105367</strain>
    </source>
</reference>
<accession>A0A6F8YDJ0</accession>
<keyword evidence="2" id="KW-0808">Transferase</keyword>
<dbReference type="GO" id="GO:0016740">
    <property type="term" value="F:transferase activity"/>
    <property type="evidence" value="ECO:0007669"/>
    <property type="project" value="UniProtKB-KW"/>
</dbReference>
<dbReference type="SUPFAM" id="SSF53756">
    <property type="entry name" value="UDP-Glycosyltransferase/glycogen phosphorylase"/>
    <property type="match status" value="1"/>
</dbReference>
<gene>
    <name evidence="2" type="primary">rfaG</name>
    <name evidence="2" type="ORF">Psuf_014980</name>
</gene>
<proteinExistence type="predicted"/>
<dbReference type="EMBL" id="AP022871">
    <property type="protein sequence ID" value="BCB84185.1"/>
    <property type="molecule type" value="Genomic_DNA"/>
</dbReference>
<protein>
    <submittedName>
        <fullName evidence="2">Glycosyl transferase</fullName>
    </submittedName>
</protein>
<evidence type="ECO:0000313" key="2">
    <source>
        <dbReference type="EMBL" id="BCB84185.1"/>
    </source>
</evidence>
<dbReference type="AlphaFoldDB" id="A0A6F8YDJ0"/>
<feature type="compositionally biased region" description="Polar residues" evidence="1">
    <location>
        <begin position="394"/>
        <end position="406"/>
    </location>
</feature>
<feature type="region of interest" description="Disordered" evidence="1">
    <location>
        <begin position="383"/>
        <end position="406"/>
    </location>
</feature>
<evidence type="ECO:0000256" key="1">
    <source>
        <dbReference type="SAM" id="MobiDB-lite"/>
    </source>
</evidence>
<dbReference type="RefSeq" id="WP_232074614.1">
    <property type="nucleotide sequence ID" value="NZ_AP022871.1"/>
</dbReference>
<name>A0A6F8YDJ0_9ACTN</name>
<evidence type="ECO:0000313" key="3">
    <source>
        <dbReference type="Proteomes" id="UP000503011"/>
    </source>
</evidence>
<dbReference type="Gene3D" id="3.40.50.2000">
    <property type="entry name" value="Glycogen Phosphorylase B"/>
    <property type="match status" value="1"/>
</dbReference>